<evidence type="ECO:0000256" key="2">
    <source>
        <dbReference type="SAM" id="Phobius"/>
    </source>
</evidence>
<protein>
    <recommendedName>
        <fullName evidence="3">Potassium channel domain-containing protein</fullName>
    </recommendedName>
</protein>
<accession>A0A6T8KD13</accession>
<proteinExistence type="predicted"/>
<feature type="compositionally biased region" description="Basic and acidic residues" evidence="1">
    <location>
        <begin position="1"/>
        <end position="20"/>
    </location>
</feature>
<evidence type="ECO:0000259" key="3">
    <source>
        <dbReference type="Pfam" id="PF07885"/>
    </source>
</evidence>
<dbReference type="EMBL" id="HBFK01016694">
    <property type="protein sequence ID" value="CAD8743781.1"/>
    <property type="molecule type" value="Transcribed_RNA"/>
</dbReference>
<keyword evidence="2" id="KW-0472">Membrane</keyword>
<dbReference type="SUPFAM" id="SSF81324">
    <property type="entry name" value="Voltage-gated potassium channels"/>
    <property type="match status" value="1"/>
</dbReference>
<dbReference type="GO" id="GO:0016286">
    <property type="term" value="F:small conductance calcium-activated potassium channel activity"/>
    <property type="evidence" value="ECO:0007669"/>
    <property type="project" value="InterPro"/>
</dbReference>
<dbReference type="Pfam" id="PF07885">
    <property type="entry name" value="Ion_trans_2"/>
    <property type="match status" value="1"/>
</dbReference>
<sequence>MSGIKRESFKAKYGGEDSTHQDSNGVAGAMGQKRGRLAGAGAENMLRLQPSIVVPSQEAKGGKLHMSAGQHELEERTFWISQRRSACATTSFFSFLGVCIAIAQNEILWRAQQEVWNPSVYAIVLKISTVVTTIIAIIYMLKYYESIVALKRLSGVLLPPGLSINSLRGAGVINKLAMDVLFLIPQPLPFIDFDVHVWDQGLGRESVYNLDTLLLCLMFCRASFLPRLYGECISDLSSETATAIGRLNKLTIDSTFIMKYVIANSLQVVSVLFFIQIMIFSYLMMCAERPTDNGALRHYANCLWLVIITMTTVGYGDEYPSTMLGRIVSVLASLSAVIMLAIVINLVVSKLSLSRQEGKVLDVMDNIQLRKDLKQSAALVLQRWFRTHLKYYKEVTKQAPAAARSGYERIPEFVPMGIKTRGKRIAHLVLSDVNVLEAINAFQEIQQQKFANELAVDVTELVGSLGSKLFAQERKVQALAEQAVRLNKLAMQLAGEA</sequence>
<gene>
    <name evidence="4" type="ORF">HAND1043_LOCUS10276</name>
</gene>
<feature type="region of interest" description="Disordered" evidence="1">
    <location>
        <begin position="1"/>
        <end position="29"/>
    </location>
</feature>
<dbReference type="AlphaFoldDB" id="A0A6T8KD13"/>
<feature type="domain" description="Potassium channel" evidence="3">
    <location>
        <begin position="272"/>
        <end position="351"/>
    </location>
</feature>
<name>A0A6T8KD13_HEMAN</name>
<evidence type="ECO:0000313" key="4">
    <source>
        <dbReference type="EMBL" id="CAD8743781.1"/>
    </source>
</evidence>
<evidence type="ECO:0000256" key="1">
    <source>
        <dbReference type="SAM" id="MobiDB-lite"/>
    </source>
</evidence>
<feature type="transmembrane region" description="Helical" evidence="2">
    <location>
        <begin position="327"/>
        <end position="348"/>
    </location>
</feature>
<feature type="transmembrane region" description="Helical" evidence="2">
    <location>
        <begin position="123"/>
        <end position="144"/>
    </location>
</feature>
<reference evidence="4" key="1">
    <citation type="submission" date="2021-01" db="EMBL/GenBank/DDBJ databases">
        <authorList>
            <person name="Corre E."/>
            <person name="Pelletier E."/>
            <person name="Niang G."/>
            <person name="Scheremetjew M."/>
            <person name="Finn R."/>
            <person name="Kale V."/>
            <person name="Holt S."/>
            <person name="Cochrane G."/>
            <person name="Meng A."/>
            <person name="Brown T."/>
            <person name="Cohen L."/>
        </authorList>
    </citation>
    <scope>NUCLEOTIDE SEQUENCE</scope>
    <source>
        <strain evidence="4">CCMP441</strain>
    </source>
</reference>
<keyword evidence="2" id="KW-1133">Transmembrane helix</keyword>
<dbReference type="InterPro" id="IPR013099">
    <property type="entry name" value="K_chnl_dom"/>
</dbReference>
<feature type="transmembrane region" description="Helical" evidence="2">
    <location>
        <begin position="260"/>
        <end position="284"/>
    </location>
</feature>
<dbReference type="GO" id="GO:0016020">
    <property type="term" value="C:membrane"/>
    <property type="evidence" value="ECO:0007669"/>
    <property type="project" value="InterPro"/>
</dbReference>
<keyword evidence="2" id="KW-0812">Transmembrane</keyword>
<dbReference type="PANTHER" id="PTHR10153">
    <property type="entry name" value="SMALL CONDUCTANCE CALCIUM-ACTIVATED POTASSIUM CHANNEL"/>
    <property type="match status" value="1"/>
</dbReference>
<dbReference type="Gene3D" id="1.10.287.70">
    <property type="match status" value="2"/>
</dbReference>
<feature type="transmembrane region" description="Helical" evidence="2">
    <location>
        <begin position="86"/>
        <end position="103"/>
    </location>
</feature>
<organism evidence="4">
    <name type="scientific">Hemiselmis andersenii</name>
    <name type="common">Cryptophyte alga</name>
    <dbReference type="NCBI Taxonomy" id="464988"/>
    <lineage>
        <taxon>Eukaryota</taxon>
        <taxon>Cryptophyceae</taxon>
        <taxon>Cryptomonadales</taxon>
        <taxon>Hemiselmidaceae</taxon>
        <taxon>Hemiselmis</taxon>
    </lineage>
</organism>
<dbReference type="InterPro" id="IPR015449">
    <property type="entry name" value="K_chnl_Ca-activ_SK"/>
</dbReference>